<organism evidence="2 3">
    <name type="scientific">Austropuccinia psidii MF-1</name>
    <dbReference type="NCBI Taxonomy" id="1389203"/>
    <lineage>
        <taxon>Eukaryota</taxon>
        <taxon>Fungi</taxon>
        <taxon>Dikarya</taxon>
        <taxon>Basidiomycota</taxon>
        <taxon>Pucciniomycotina</taxon>
        <taxon>Pucciniomycetes</taxon>
        <taxon>Pucciniales</taxon>
        <taxon>Sphaerophragmiaceae</taxon>
        <taxon>Austropuccinia</taxon>
    </lineage>
</organism>
<evidence type="ECO:0000313" key="3">
    <source>
        <dbReference type="Proteomes" id="UP000765509"/>
    </source>
</evidence>
<dbReference type="OrthoDB" id="3054497at2759"/>
<dbReference type="AlphaFoldDB" id="A0A9Q3I5P4"/>
<name>A0A9Q3I5P4_9BASI</name>
<comment type="caution">
    <text evidence="2">The sequence shown here is derived from an EMBL/GenBank/DDBJ whole genome shotgun (WGS) entry which is preliminary data.</text>
</comment>
<sequence>MFPKFLTTSDSALLTWGNGWTASEMVDESHPSGEAVVDEVQASHIASVVDESHLSIEECSGNQQGTCLYEGHVRVGCGQSPTRLQTGRRHLGVLDKKGSSQQGQALCSGIYSDPRRGLWENLLTDWSIELLRSLISFAASRNYIFHQIDVKSALLNAPLVKTVYLFIPQGWDEDNRKTCPRLNKMSNSKPVSLWLAGFFRWPPRLVEDKDTTFSLYLYKYFIKTQFSLGWAIESHLVSLTKNALSLAFNHLLQCLLAGRLEVSPDHPITRHHEQLRPH</sequence>
<dbReference type="EMBL" id="AVOT02034069">
    <property type="protein sequence ID" value="MBW0528102.1"/>
    <property type="molecule type" value="Genomic_DNA"/>
</dbReference>
<dbReference type="Proteomes" id="UP000765509">
    <property type="component" value="Unassembled WGS sequence"/>
</dbReference>
<reference evidence="2" key="1">
    <citation type="submission" date="2021-03" db="EMBL/GenBank/DDBJ databases">
        <title>Draft genome sequence of rust myrtle Austropuccinia psidii MF-1, a brazilian biotype.</title>
        <authorList>
            <person name="Quecine M.C."/>
            <person name="Pachon D.M.R."/>
            <person name="Bonatelli M.L."/>
            <person name="Correr F.H."/>
            <person name="Franceschini L.M."/>
            <person name="Leite T.F."/>
            <person name="Margarido G.R.A."/>
            <person name="Almeida C.A."/>
            <person name="Ferrarezi J.A."/>
            <person name="Labate C.A."/>
        </authorList>
    </citation>
    <scope>NUCLEOTIDE SEQUENCE</scope>
    <source>
        <strain evidence="2">MF-1</strain>
    </source>
</reference>
<keyword evidence="3" id="KW-1185">Reference proteome</keyword>
<gene>
    <name evidence="2" type="ORF">O181_067817</name>
</gene>
<evidence type="ECO:0000259" key="1">
    <source>
        <dbReference type="Pfam" id="PF07727"/>
    </source>
</evidence>
<proteinExistence type="predicted"/>
<dbReference type="Pfam" id="PF07727">
    <property type="entry name" value="RVT_2"/>
    <property type="match status" value="1"/>
</dbReference>
<dbReference type="InterPro" id="IPR013103">
    <property type="entry name" value="RVT_2"/>
</dbReference>
<accession>A0A9Q3I5P4</accession>
<feature type="domain" description="Reverse transcriptase Ty1/copia-type" evidence="1">
    <location>
        <begin position="129"/>
        <end position="184"/>
    </location>
</feature>
<evidence type="ECO:0000313" key="2">
    <source>
        <dbReference type="EMBL" id="MBW0528102.1"/>
    </source>
</evidence>
<protein>
    <recommendedName>
        <fullName evidence="1">Reverse transcriptase Ty1/copia-type domain-containing protein</fullName>
    </recommendedName>
</protein>